<keyword evidence="1" id="KW-0812">Transmembrane</keyword>
<keyword evidence="1" id="KW-0472">Membrane</keyword>
<dbReference type="Proteomes" id="UP000051236">
    <property type="component" value="Unassembled WGS sequence"/>
</dbReference>
<sequence>MTRQKQSLIAGIMAIIGFIIGLFTHHILLGLFGGLAIGYLITFWIPYLKRNTKGKGGPKA</sequence>
<dbReference type="STRING" id="1423734.FC83_GL002174"/>
<gene>
    <name evidence="2" type="ORF">FC83_GL002174</name>
</gene>
<evidence type="ECO:0000313" key="2">
    <source>
        <dbReference type="EMBL" id="KRM34399.1"/>
    </source>
</evidence>
<keyword evidence="1" id="KW-1133">Transmembrane helix</keyword>
<dbReference type="EMBL" id="AZGA01000026">
    <property type="protein sequence ID" value="KRM34399.1"/>
    <property type="molecule type" value="Genomic_DNA"/>
</dbReference>
<feature type="transmembrane region" description="Helical" evidence="1">
    <location>
        <begin position="7"/>
        <end position="23"/>
    </location>
</feature>
<protein>
    <submittedName>
        <fullName evidence="2">Uncharacterized protein</fullName>
    </submittedName>
</protein>
<keyword evidence="3" id="KW-1185">Reference proteome</keyword>
<name>X0PHQ6_9LACO</name>
<evidence type="ECO:0000313" key="3">
    <source>
        <dbReference type="Proteomes" id="UP000051236"/>
    </source>
</evidence>
<reference evidence="2 3" key="1">
    <citation type="journal article" date="2015" name="Genome Announc.">
        <title>Expanding the biotechnology potential of lactobacilli through comparative genomics of 213 strains and associated genera.</title>
        <authorList>
            <person name="Sun Z."/>
            <person name="Harris H.M."/>
            <person name="McCann A."/>
            <person name="Guo C."/>
            <person name="Argimon S."/>
            <person name="Zhang W."/>
            <person name="Yang X."/>
            <person name="Jeffery I.B."/>
            <person name="Cooney J.C."/>
            <person name="Kagawa T.F."/>
            <person name="Liu W."/>
            <person name="Song Y."/>
            <person name="Salvetti E."/>
            <person name="Wrobel A."/>
            <person name="Rasinkangas P."/>
            <person name="Parkhill J."/>
            <person name="Rea M.C."/>
            <person name="O'Sullivan O."/>
            <person name="Ritari J."/>
            <person name="Douillard F.P."/>
            <person name="Paul Ross R."/>
            <person name="Yang R."/>
            <person name="Briner A.E."/>
            <person name="Felis G.E."/>
            <person name="de Vos W.M."/>
            <person name="Barrangou R."/>
            <person name="Klaenhammer T.R."/>
            <person name="Caufield P.W."/>
            <person name="Cui Y."/>
            <person name="Zhang H."/>
            <person name="O'Toole P.W."/>
        </authorList>
    </citation>
    <scope>NUCLEOTIDE SEQUENCE [LARGE SCALE GENOMIC DNA]</scope>
    <source>
        <strain evidence="2 3">DSM 18527</strain>
    </source>
</reference>
<proteinExistence type="predicted"/>
<dbReference type="AlphaFoldDB" id="X0PHQ6"/>
<dbReference type="RefSeq" id="WP_035455693.1">
    <property type="nucleotide sequence ID" value="NZ_AZGA01000026.1"/>
</dbReference>
<organism evidence="2 3">
    <name type="scientific">Agrilactobacillus composti DSM 18527 = JCM 14202</name>
    <dbReference type="NCBI Taxonomy" id="1423734"/>
    <lineage>
        <taxon>Bacteria</taxon>
        <taxon>Bacillati</taxon>
        <taxon>Bacillota</taxon>
        <taxon>Bacilli</taxon>
        <taxon>Lactobacillales</taxon>
        <taxon>Lactobacillaceae</taxon>
        <taxon>Agrilactobacillus</taxon>
    </lineage>
</organism>
<evidence type="ECO:0000256" key="1">
    <source>
        <dbReference type="SAM" id="Phobius"/>
    </source>
</evidence>
<feature type="transmembrane region" description="Helical" evidence="1">
    <location>
        <begin position="29"/>
        <end position="48"/>
    </location>
</feature>
<accession>X0PHQ6</accession>
<dbReference type="PATRIC" id="fig|1423734.3.peg.2195"/>
<comment type="caution">
    <text evidence="2">The sequence shown here is derived from an EMBL/GenBank/DDBJ whole genome shotgun (WGS) entry which is preliminary data.</text>
</comment>